<dbReference type="AlphaFoldDB" id="A0A1Z4MXG8"/>
<name>A0A1Z4MXG8_9CYAN</name>
<reference evidence="1 2" key="1">
    <citation type="submission" date="2017-06" db="EMBL/GenBank/DDBJ databases">
        <title>Genome sequencing of cyanobaciteial culture collection at National Institute for Environmental Studies (NIES).</title>
        <authorList>
            <person name="Hirose Y."/>
            <person name="Shimura Y."/>
            <person name="Fujisawa T."/>
            <person name="Nakamura Y."/>
            <person name="Kawachi M."/>
        </authorList>
    </citation>
    <scope>NUCLEOTIDE SEQUENCE [LARGE SCALE GENOMIC DNA]</scope>
    <source>
        <strain evidence="1 2">NIES-37</strain>
    </source>
</reference>
<dbReference type="EMBL" id="AP018248">
    <property type="protein sequence ID" value="BAY98196.1"/>
    <property type="molecule type" value="Genomic_DNA"/>
</dbReference>
<keyword evidence="2" id="KW-1185">Reference proteome</keyword>
<protein>
    <submittedName>
        <fullName evidence="1">Uncharacterized protein</fullName>
    </submittedName>
</protein>
<dbReference type="KEGG" id="ttq:NIES37_21440"/>
<organism evidence="1 2">
    <name type="scientific">Tolypothrix tenuis PCC 7101</name>
    <dbReference type="NCBI Taxonomy" id="231146"/>
    <lineage>
        <taxon>Bacteria</taxon>
        <taxon>Bacillati</taxon>
        <taxon>Cyanobacteriota</taxon>
        <taxon>Cyanophyceae</taxon>
        <taxon>Nostocales</taxon>
        <taxon>Tolypothrichaceae</taxon>
        <taxon>Tolypothrix</taxon>
    </lineage>
</organism>
<evidence type="ECO:0000313" key="2">
    <source>
        <dbReference type="Proteomes" id="UP000218785"/>
    </source>
</evidence>
<sequence length="32" mass="3756">MSKYVLITYFLDELGYGLLGNEFVLLRILQFS</sequence>
<gene>
    <name evidence="1" type="ORF">NIES37_21440</name>
</gene>
<evidence type="ECO:0000313" key="1">
    <source>
        <dbReference type="EMBL" id="BAY98196.1"/>
    </source>
</evidence>
<proteinExistence type="predicted"/>
<dbReference type="Proteomes" id="UP000218785">
    <property type="component" value="Chromosome"/>
</dbReference>
<accession>A0A1Z4MXG8</accession>